<proteinExistence type="inferred from homology"/>
<dbReference type="SMART" id="SM00382">
    <property type="entry name" value="AAA"/>
    <property type="match status" value="1"/>
</dbReference>
<feature type="transmembrane region" description="Helical" evidence="10">
    <location>
        <begin position="767"/>
        <end position="789"/>
    </location>
</feature>
<keyword evidence="5" id="KW-0677">Repeat</keyword>
<keyword evidence="7" id="KW-0067">ATP-binding</keyword>
<feature type="transmembrane region" description="Helical" evidence="10">
    <location>
        <begin position="672"/>
        <end position="693"/>
    </location>
</feature>
<evidence type="ECO:0000256" key="10">
    <source>
        <dbReference type="SAM" id="Phobius"/>
    </source>
</evidence>
<dbReference type="Pfam" id="PF12698">
    <property type="entry name" value="ABC2_membrane_3"/>
    <property type="match status" value="1"/>
</dbReference>
<comment type="similarity">
    <text evidence="2">Belongs to the ABC transporter superfamily. ABCA family.</text>
</comment>
<dbReference type="Gene3D" id="3.40.50.300">
    <property type="entry name" value="P-loop containing nucleotide triphosphate hydrolases"/>
    <property type="match status" value="2"/>
</dbReference>
<dbReference type="InterPro" id="IPR003439">
    <property type="entry name" value="ABC_transporter-like_ATP-bd"/>
</dbReference>
<dbReference type="GO" id="GO:0005319">
    <property type="term" value="F:lipid transporter activity"/>
    <property type="evidence" value="ECO:0007669"/>
    <property type="project" value="TreeGrafter"/>
</dbReference>
<keyword evidence="6" id="KW-0547">Nucleotide-binding</keyword>
<feature type="transmembrane region" description="Helical" evidence="10">
    <location>
        <begin position="809"/>
        <end position="829"/>
    </location>
</feature>
<accession>A0A9C6XUG1</accession>
<comment type="subcellular location">
    <subcellularLocation>
        <location evidence="1">Membrane</location>
        <topology evidence="1">Multi-pass membrane protein</topology>
    </subcellularLocation>
</comment>
<dbReference type="GeneID" id="113217833"/>
<evidence type="ECO:0000313" key="12">
    <source>
        <dbReference type="Proteomes" id="UP000504606"/>
    </source>
</evidence>
<evidence type="ECO:0000256" key="2">
    <source>
        <dbReference type="ARBA" id="ARBA00008869"/>
    </source>
</evidence>
<dbReference type="GO" id="GO:0140359">
    <property type="term" value="F:ABC-type transporter activity"/>
    <property type="evidence" value="ECO:0007669"/>
    <property type="project" value="InterPro"/>
</dbReference>
<dbReference type="AlphaFoldDB" id="A0A9C6XUG1"/>
<dbReference type="InterPro" id="IPR026082">
    <property type="entry name" value="ABCA"/>
</dbReference>
<evidence type="ECO:0000256" key="3">
    <source>
        <dbReference type="ARBA" id="ARBA00022448"/>
    </source>
</evidence>
<keyword evidence="4 10" id="KW-0812">Transmembrane</keyword>
<reference evidence="13" key="1">
    <citation type="submission" date="2025-08" db="UniProtKB">
        <authorList>
            <consortium name="RefSeq"/>
        </authorList>
    </citation>
    <scope>IDENTIFICATION</scope>
    <source>
        <tissue evidence="13">Whole organism</tissue>
    </source>
</reference>
<evidence type="ECO:0000256" key="6">
    <source>
        <dbReference type="ARBA" id="ARBA00022741"/>
    </source>
</evidence>
<feature type="transmembrane region" description="Helical" evidence="10">
    <location>
        <begin position="731"/>
        <end position="755"/>
    </location>
</feature>
<dbReference type="PANTHER" id="PTHR19229:SF36">
    <property type="entry name" value="ATP-BINDING CASSETTE SUB-FAMILY A MEMBER 2"/>
    <property type="match status" value="1"/>
</dbReference>
<keyword evidence="3" id="KW-0813">Transport</keyword>
<evidence type="ECO:0000313" key="13">
    <source>
        <dbReference type="RefSeq" id="XP_052131006.1"/>
    </source>
</evidence>
<protein>
    <submittedName>
        <fullName evidence="13">ATP-binding cassette sub-family A member 7-like</fullName>
    </submittedName>
</protein>
<dbReference type="RefSeq" id="XP_052131006.1">
    <property type="nucleotide sequence ID" value="XM_052275046.1"/>
</dbReference>
<keyword evidence="8 10" id="KW-1133">Transmembrane helix</keyword>
<evidence type="ECO:0000259" key="11">
    <source>
        <dbReference type="PROSITE" id="PS50893"/>
    </source>
</evidence>
<evidence type="ECO:0000256" key="1">
    <source>
        <dbReference type="ARBA" id="ARBA00004141"/>
    </source>
</evidence>
<feature type="domain" description="ABC transporter" evidence="11">
    <location>
        <begin position="875"/>
        <end position="1107"/>
    </location>
</feature>
<dbReference type="KEGG" id="foc:113217833"/>
<dbReference type="FunFam" id="3.40.50.300:FF:000335">
    <property type="entry name" value="ATP binding cassette subfamily A member 5"/>
    <property type="match status" value="1"/>
</dbReference>
<keyword evidence="12" id="KW-1185">Reference proteome</keyword>
<dbReference type="PANTHER" id="PTHR19229">
    <property type="entry name" value="ATP-BINDING CASSETTE TRANSPORTER SUBFAMILY A ABCA"/>
    <property type="match status" value="1"/>
</dbReference>
<gene>
    <name evidence="13" type="primary">LOC113217833</name>
</gene>
<feature type="transmembrane region" description="Helical" evidence="10">
    <location>
        <begin position="618"/>
        <end position="642"/>
    </location>
</feature>
<feature type="transmembrane region" description="Helical" evidence="10">
    <location>
        <begin position="25"/>
        <end position="45"/>
    </location>
</feature>
<dbReference type="InterPro" id="IPR003593">
    <property type="entry name" value="AAA+_ATPase"/>
</dbReference>
<dbReference type="InterPro" id="IPR013525">
    <property type="entry name" value="ABC2_TM"/>
</dbReference>
<dbReference type="PROSITE" id="PS50893">
    <property type="entry name" value="ABC_TRANSPORTER_2"/>
    <property type="match status" value="1"/>
</dbReference>
<evidence type="ECO:0000256" key="8">
    <source>
        <dbReference type="ARBA" id="ARBA00022989"/>
    </source>
</evidence>
<dbReference type="GO" id="GO:0005524">
    <property type="term" value="F:ATP binding"/>
    <property type="evidence" value="ECO:0007669"/>
    <property type="project" value="UniProtKB-KW"/>
</dbReference>
<organism evidence="12 13">
    <name type="scientific">Frankliniella occidentalis</name>
    <name type="common">Western flower thrips</name>
    <name type="synonym">Euthrips occidentalis</name>
    <dbReference type="NCBI Taxonomy" id="133901"/>
    <lineage>
        <taxon>Eukaryota</taxon>
        <taxon>Metazoa</taxon>
        <taxon>Ecdysozoa</taxon>
        <taxon>Arthropoda</taxon>
        <taxon>Hexapoda</taxon>
        <taxon>Insecta</taxon>
        <taxon>Pterygota</taxon>
        <taxon>Neoptera</taxon>
        <taxon>Paraneoptera</taxon>
        <taxon>Thysanoptera</taxon>
        <taxon>Terebrantia</taxon>
        <taxon>Thripoidea</taxon>
        <taxon>Thripidae</taxon>
        <taxon>Frankliniella</taxon>
    </lineage>
</organism>
<sequence>MGFLLQLRILLWKNFLIRKRNRTRLVVEIVSPLLLFVFMLAVIPAPKSYNECHYMDKAMPSAGQLPFLHSFLFHSLNPCSDDKGDSLFPDIHLCRLLSGTDLTLTHFRTVPDEPKECKPVGDLITKLTCIMGWNVIKPFITGKILYYPDTAVTRAIMMQVNATFNEMTDLSTIPSELLQVERRTIILTTHFMDEADLLGDRIAIMSEGQLQCCGSSVFLKERLGSGYHLTVELEEAKPYDLERKKRLHHEVQSAMPTAQLQDRDDVQESELVYTLPDRHNVDAIIALLARLDKRREELSIASYAISDTSLEEIFLRVAGRTEEEVDVGSSRSDVANVLDDDSSSELLMDPLSGGRLLWHQFAALTRKRFNYARRDPKGYFTQLMLPAIIVLLGLAFRTESKSGTPQARGTRDTAIQMQPSLLSWPVVSFFELEEPAQGDAWGVKYTESMKIDGLSASLVAGGTVNKESDLLNRSKLGHECANSPSNPPGADWSVALLPSKELVYNVTGSDTETWLMSTNSACQRTRFGGVSFGVQYDNGSLAQLGEFGLADNTRIWFSTNGYASVPAYQNAINNVILRASLPPDKTPRDYGILTNSWALPADQDEDGEKGIDPGDKNLVVWSTNMLLFAMSFVPASFVMYLVEERVGQSKHLQLVSGLRPYIYWLQNYTWDLVNFAATEILVIMAFIAFRIPYFLPCENLWAVILLLFFYGMACTPLLYIFHWFFRTPSMAFLVLLTGNIFIGFVSVDTFLVMAYTSSQVLPTLEAVLLMLPQYCLGRGFLNVAINHYVGETKRYGRERIPPLDWEVTGKYLVAMAVMSVVLAVAVFLAEQSTHWWHGLARGSVNVVAQGVANKGDDVLREERRVAEGGADQDILVLKRITKRYNRKAPPAVAGVSLGVERGQCFGLLGLNGAGKTTIFKMLTGDTLISGGDALVSGRSVRADMDSVRRMTGYCPQFDALVPLLTVREHLDLYSSLRGTPDRHRPLAVRRAIQLFDLGAHKDKNAKDLSGGNKRKLSAAIALVGEPSLLYMDEPTTSMDPVARRFVWQRVRRVVASGRSVLLTSHSMEECEALCARLTIMVNGKLTCIGSPHHLKHKYGSGYLAVVRCSLPRVHEATELLLQRLQGATVVESHLHQIKLQLPPHLSLIAIFTALDEARRGGSVEDYSVTQTTLEDVFMRFARAQRAEQP</sequence>
<evidence type="ECO:0000256" key="4">
    <source>
        <dbReference type="ARBA" id="ARBA00022692"/>
    </source>
</evidence>
<dbReference type="OrthoDB" id="6512918at2759"/>
<keyword evidence="9 10" id="KW-0472">Membrane</keyword>
<evidence type="ECO:0000256" key="9">
    <source>
        <dbReference type="ARBA" id="ARBA00023136"/>
    </source>
</evidence>
<dbReference type="GO" id="GO:0016887">
    <property type="term" value="F:ATP hydrolysis activity"/>
    <property type="evidence" value="ECO:0007669"/>
    <property type="project" value="InterPro"/>
</dbReference>
<dbReference type="CDD" id="cd03263">
    <property type="entry name" value="ABC_subfamily_A"/>
    <property type="match status" value="1"/>
</dbReference>
<name>A0A9C6XUG1_FRAOC</name>
<dbReference type="Pfam" id="PF00005">
    <property type="entry name" value="ABC_tran"/>
    <property type="match status" value="1"/>
</dbReference>
<evidence type="ECO:0000256" key="5">
    <source>
        <dbReference type="ARBA" id="ARBA00022737"/>
    </source>
</evidence>
<dbReference type="GO" id="GO:0016020">
    <property type="term" value="C:membrane"/>
    <property type="evidence" value="ECO:0007669"/>
    <property type="project" value="UniProtKB-SubCell"/>
</dbReference>
<dbReference type="Proteomes" id="UP000504606">
    <property type="component" value="Unplaced"/>
</dbReference>
<dbReference type="SUPFAM" id="SSF52540">
    <property type="entry name" value="P-loop containing nucleoside triphosphate hydrolases"/>
    <property type="match status" value="2"/>
</dbReference>
<feature type="transmembrane region" description="Helical" evidence="10">
    <location>
        <begin position="700"/>
        <end position="725"/>
    </location>
</feature>
<evidence type="ECO:0000256" key="7">
    <source>
        <dbReference type="ARBA" id="ARBA00022840"/>
    </source>
</evidence>
<dbReference type="InterPro" id="IPR027417">
    <property type="entry name" value="P-loop_NTPase"/>
</dbReference>